<feature type="compositionally biased region" description="Low complexity" evidence="1">
    <location>
        <begin position="272"/>
        <end position="284"/>
    </location>
</feature>
<feature type="non-terminal residue" evidence="2">
    <location>
        <position position="316"/>
    </location>
</feature>
<feature type="compositionally biased region" description="Low complexity" evidence="1">
    <location>
        <begin position="79"/>
        <end position="101"/>
    </location>
</feature>
<evidence type="ECO:0000313" key="2">
    <source>
        <dbReference type="EMBL" id="CAK0806982.1"/>
    </source>
</evidence>
<gene>
    <name evidence="2" type="ORF">PCOR1329_LOCUS13011</name>
</gene>
<proteinExistence type="predicted"/>
<feature type="compositionally biased region" description="Basic and acidic residues" evidence="1">
    <location>
        <begin position="209"/>
        <end position="258"/>
    </location>
</feature>
<dbReference type="EMBL" id="CAUYUJ010003820">
    <property type="protein sequence ID" value="CAK0806982.1"/>
    <property type="molecule type" value="Genomic_DNA"/>
</dbReference>
<name>A0ABN9QNP9_9DINO</name>
<organism evidence="2 3">
    <name type="scientific">Prorocentrum cordatum</name>
    <dbReference type="NCBI Taxonomy" id="2364126"/>
    <lineage>
        <taxon>Eukaryota</taxon>
        <taxon>Sar</taxon>
        <taxon>Alveolata</taxon>
        <taxon>Dinophyceae</taxon>
        <taxon>Prorocentrales</taxon>
        <taxon>Prorocentraceae</taxon>
        <taxon>Prorocentrum</taxon>
    </lineage>
</organism>
<feature type="region of interest" description="Disordered" evidence="1">
    <location>
        <begin position="31"/>
        <end position="151"/>
    </location>
</feature>
<evidence type="ECO:0000313" key="3">
    <source>
        <dbReference type="Proteomes" id="UP001189429"/>
    </source>
</evidence>
<evidence type="ECO:0000256" key="1">
    <source>
        <dbReference type="SAM" id="MobiDB-lite"/>
    </source>
</evidence>
<keyword evidence="3" id="KW-1185">Reference proteome</keyword>
<protein>
    <submittedName>
        <fullName evidence="2">Uncharacterized protein</fullName>
    </submittedName>
</protein>
<accession>A0ABN9QNP9</accession>
<reference evidence="2" key="1">
    <citation type="submission" date="2023-10" db="EMBL/GenBank/DDBJ databases">
        <authorList>
            <person name="Chen Y."/>
            <person name="Shah S."/>
            <person name="Dougan E. K."/>
            <person name="Thang M."/>
            <person name="Chan C."/>
        </authorList>
    </citation>
    <scope>NUCLEOTIDE SEQUENCE [LARGE SCALE GENOMIC DNA]</scope>
</reference>
<comment type="caution">
    <text evidence="2">The sequence shown here is derived from an EMBL/GenBank/DDBJ whole genome shotgun (WGS) entry which is preliminary data.</text>
</comment>
<feature type="non-terminal residue" evidence="2">
    <location>
        <position position="1"/>
    </location>
</feature>
<sequence>PPAPSPLHQPLAAGPPLLGIARTCAVFLRRGPSRSILDHLTKPGTKKHREWTSERGRVLGQPRGRPRLATGGPRGGRARAGPAPAAAGRRAGESGARPPGARGAGAEGAEQGHAPHRAAGLGAGGSAEEGQEAARAGEGEMAGRLPTSPRQLAFPQTFAQTVRFTAPRPWEWADAYGDGQAPEFLCDSWGAATLAEAAAAVGPGGFTSRRRDLGLRGAGAEDRAPAEGCRGELRAAEAARERRAGAPPREAEAAREKPAAAPGSPARRRPGPAHAWPPWSSSARPKLSALLSPRLPPLGAAAEAGAAAGAARSRSC</sequence>
<dbReference type="Proteomes" id="UP001189429">
    <property type="component" value="Unassembled WGS sequence"/>
</dbReference>
<feature type="region of interest" description="Disordered" evidence="1">
    <location>
        <begin position="202"/>
        <end position="284"/>
    </location>
</feature>